<organism evidence="2 3">
    <name type="scientific">Tenebrio molitor</name>
    <name type="common">Yellow mealworm beetle</name>
    <dbReference type="NCBI Taxonomy" id="7067"/>
    <lineage>
        <taxon>Eukaryota</taxon>
        <taxon>Metazoa</taxon>
        <taxon>Ecdysozoa</taxon>
        <taxon>Arthropoda</taxon>
        <taxon>Hexapoda</taxon>
        <taxon>Insecta</taxon>
        <taxon>Pterygota</taxon>
        <taxon>Neoptera</taxon>
        <taxon>Endopterygota</taxon>
        <taxon>Coleoptera</taxon>
        <taxon>Polyphaga</taxon>
        <taxon>Cucujiformia</taxon>
        <taxon>Tenebrionidae</taxon>
        <taxon>Tenebrio</taxon>
    </lineage>
</organism>
<dbReference type="Proteomes" id="UP000719412">
    <property type="component" value="Unassembled WGS sequence"/>
</dbReference>
<dbReference type="EMBL" id="JABDTM020028509">
    <property type="protein sequence ID" value="KAH0808812.1"/>
    <property type="molecule type" value="Genomic_DNA"/>
</dbReference>
<comment type="caution">
    <text evidence="2">The sequence shown here is derived from an EMBL/GenBank/DDBJ whole genome shotgun (WGS) entry which is preliminary data.</text>
</comment>
<feature type="compositionally biased region" description="Basic and acidic residues" evidence="1">
    <location>
        <begin position="167"/>
        <end position="179"/>
    </location>
</feature>
<sequence>MIKLYLTRVLHANEGRLASYPPQGWSLPPASPPGAATPNNTSSKTPSHTHTHTHKTRKNRSDDVDGTQNDFNGGMAKTNNAICTPARAAESVHYRTRQYLRSVRCALSCSAVQAADLYRSRDPDELIYEIVPFCQSCRHCFGVVLYFNYFGASLDEKAPSIPFSGPRTDKPKQTRKSLDSRTMHGIQAGFVRNRGPAALSGLLACRR</sequence>
<reference evidence="2" key="2">
    <citation type="submission" date="2021-08" db="EMBL/GenBank/DDBJ databases">
        <authorList>
            <person name="Eriksson T."/>
        </authorList>
    </citation>
    <scope>NUCLEOTIDE SEQUENCE</scope>
    <source>
        <strain evidence="2">Stoneville</strain>
        <tissue evidence="2">Whole head</tissue>
    </source>
</reference>
<feature type="region of interest" description="Disordered" evidence="1">
    <location>
        <begin position="17"/>
        <end position="77"/>
    </location>
</feature>
<feature type="region of interest" description="Disordered" evidence="1">
    <location>
        <begin position="160"/>
        <end position="179"/>
    </location>
</feature>
<gene>
    <name evidence="2" type="ORF">GEV33_013976</name>
</gene>
<evidence type="ECO:0000313" key="2">
    <source>
        <dbReference type="EMBL" id="KAH0808812.1"/>
    </source>
</evidence>
<protein>
    <submittedName>
        <fullName evidence="2">Uncharacterized protein</fullName>
    </submittedName>
</protein>
<name>A0A8J6H6L1_TENMO</name>
<evidence type="ECO:0000256" key="1">
    <source>
        <dbReference type="SAM" id="MobiDB-lite"/>
    </source>
</evidence>
<proteinExistence type="predicted"/>
<evidence type="ECO:0000313" key="3">
    <source>
        <dbReference type="Proteomes" id="UP000719412"/>
    </source>
</evidence>
<accession>A0A8J6H6L1</accession>
<reference evidence="2" key="1">
    <citation type="journal article" date="2020" name="J Insects Food Feed">
        <title>The yellow mealworm (Tenebrio molitor) genome: a resource for the emerging insects as food and feed industry.</title>
        <authorList>
            <person name="Eriksson T."/>
            <person name="Andere A."/>
            <person name="Kelstrup H."/>
            <person name="Emery V."/>
            <person name="Picard C."/>
        </authorList>
    </citation>
    <scope>NUCLEOTIDE SEQUENCE</scope>
    <source>
        <strain evidence="2">Stoneville</strain>
        <tissue evidence="2">Whole head</tissue>
    </source>
</reference>
<keyword evidence="3" id="KW-1185">Reference proteome</keyword>
<dbReference type="AlphaFoldDB" id="A0A8J6H6L1"/>
<feature type="compositionally biased region" description="Polar residues" evidence="1">
    <location>
        <begin position="66"/>
        <end position="77"/>
    </location>
</feature>
<feature type="compositionally biased region" description="Low complexity" evidence="1">
    <location>
        <begin position="37"/>
        <end position="46"/>
    </location>
</feature>
<feature type="compositionally biased region" description="Basic residues" evidence="1">
    <location>
        <begin position="47"/>
        <end position="58"/>
    </location>
</feature>